<dbReference type="AlphaFoldDB" id="A0AAN6YQI8"/>
<dbReference type="Proteomes" id="UP001301958">
    <property type="component" value="Unassembled WGS sequence"/>
</dbReference>
<proteinExistence type="predicted"/>
<name>A0AAN6YQI8_9PEZI</name>
<sequence>MQIMQISLLIIGALGTCISATKCHPREYSASRMGGDTSPTTQECTNLYNHLLNTTGGPDDKPIIVNFDSGRLHHLYDKCDFVIYSLSGDYELWLKDAIHVIPEAIGNYSFTCTPEGENDSCVEASGAFQCNDSAVAWTLTEYVADMPDMTPTQVNATVTAPRYDTTRLPDVKDCKYTSQPGDITDKSPTVDDCKALYDYLITTIDADRPGGYDMNPEDTPLDWESPNGNCTITFNSIAEQFAISFKQQGHIITDAIKQYATKPEGSSESRIEASGGINCGGLEGGVLTWTLSYYRDWTQPNGSKF</sequence>
<accession>A0AAN6YQI8</accession>
<feature type="signal peptide" evidence="1">
    <location>
        <begin position="1"/>
        <end position="15"/>
    </location>
</feature>
<reference evidence="2" key="1">
    <citation type="journal article" date="2023" name="Mol. Phylogenet. Evol.">
        <title>Genome-scale phylogeny and comparative genomics of the fungal order Sordariales.</title>
        <authorList>
            <person name="Hensen N."/>
            <person name="Bonometti L."/>
            <person name="Westerberg I."/>
            <person name="Brannstrom I.O."/>
            <person name="Guillou S."/>
            <person name="Cros-Aarteil S."/>
            <person name="Calhoun S."/>
            <person name="Haridas S."/>
            <person name="Kuo A."/>
            <person name="Mondo S."/>
            <person name="Pangilinan J."/>
            <person name="Riley R."/>
            <person name="LaButti K."/>
            <person name="Andreopoulos B."/>
            <person name="Lipzen A."/>
            <person name="Chen C."/>
            <person name="Yan M."/>
            <person name="Daum C."/>
            <person name="Ng V."/>
            <person name="Clum A."/>
            <person name="Steindorff A."/>
            <person name="Ohm R.A."/>
            <person name="Martin F."/>
            <person name="Silar P."/>
            <person name="Natvig D.O."/>
            <person name="Lalanne C."/>
            <person name="Gautier V."/>
            <person name="Ament-Velasquez S.L."/>
            <person name="Kruys A."/>
            <person name="Hutchinson M.I."/>
            <person name="Powell A.J."/>
            <person name="Barry K."/>
            <person name="Miller A.N."/>
            <person name="Grigoriev I.V."/>
            <person name="Debuchy R."/>
            <person name="Gladieux P."/>
            <person name="Hiltunen Thoren M."/>
            <person name="Johannesson H."/>
        </authorList>
    </citation>
    <scope>NUCLEOTIDE SEQUENCE</scope>
    <source>
        <strain evidence="2">CBS 990.96</strain>
    </source>
</reference>
<keyword evidence="3" id="KW-1185">Reference proteome</keyword>
<feature type="chain" id="PRO_5042996939" description="Ecp2 effector protein domain-containing protein" evidence="1">
    <location>
        <begin position="16"/>
        <end position="305"/>
    </location>
</feature>
<dbReference type="EMBL" id="MU865461">
    <property type="protein sequence ID" value="KAK4222628.1"/>
    <property type="molecule type" value="Genomic_DNA"/>
</dbReference>
<protein>
    <recommendedName>
        <fullName evidence="4">Ecp2 effector protein domain-containing protein</fullName>
    </recommendedName>
</protein>
<evidence type="ECO:0000256" key="1">
    <source>
        <dbReference type="SAM" id="SignalP"/>
    </source>
</evidence>
<keyword evidence="1" id="KW-0732">Signal</keyword>
<evidence type="ECO:0008006" key="4">
    <source>
        <dbReference type="Google" id="ProtNLM"/>
    </source>
</evidence>
<reference evidence="2" key="2">
    <citation type="submission" date="2023-05" db="EMBL/GenBank/DDBJ databases">
        <authorList>
            <consortium name="Lawrence Berkeley National Laboratory"/>
            <person name="Steindorff A."/>
            <person name="Hensen N."/>
            <person name="Bonometti L."/>
            <person name="Westerberg I."/>
            <person name="Brannstrom I.O."/>
            <person name="Guillou S."/>
            <person name="Cros-Aarteil S."/>
            <person name="Calhoun S."/>
            <person name="Haridas S."/>
            <person name="Kuo A."/>
            <person name="Mondo S."/>
            <person name="Pangilinan J."/>
            <person name="Riley R."/>
            <person name="Labutti K."/>
            <person name="Andreopoulos B."/>
            <person name="Lipzen A."/>
            <person name="Chen C."/>
            <person name="Yanf M."/>
            <person name="Daum C."/>
            <person name="Ng V."/>
            <person name="Clum A."/>
            <person name="Ohm R."/>
            <person name="Martin F."/>
            <person name="Silar P."/>
            <person name="Natvig D."/>
            <person name="Lalanne C."/>
            <person name="Gautier V."/>
            <person name="Ament-Velasquez S.L."/>
            <person name="Kruys A."/>
            <person name="Hutchinson M.I."/>
            <person name="Powell A.J."/>
            <person name="Barry K."/>
            <person name="Miller A.N."/>
            <person name="Grigoriev I.V."/>
            <person name="Debuchy R."/>
            <person name="Gladieux P."/>
            <person name="Thoren M.H."/>
            <person name="Johannesson H."/>
        </authorList>
    </citation>
    <scope>NUCLEOTIDE SEQUENCE</scope>
    <source>
        <strain evidence="2">CBS 990.96</strain>
    </source>
</reference>
<evidence type="ECO:0000313" key="2">
    <source>
        <dbReference type="EMBL" id="KAK4222628.1"/>
    </source>
</evidence>
<comment type="caution">
    <text evidence="2">The sequence shown here is derived from an EMBL/GenBank/DDBJ whole genome shotgun (WGS) entry which is preliminary data.</text>
</comment>
<organism evidence="2 3">
    <name type="scientific">Podospora fimiseda</name>
    <dbReference type="NCBI Taxonomy" id="252190"/>
    <lineage>
        <taxon>Eukaryota</taxon>
        <taxon>Fungi</taxon>
        <taxon>Dikarya</taxon>
        <taxon>Ascomycota</taxon>
        <taxon>Pezizomycotina</taxon>
        <taxon>Sordariomycetes</taxon>
        <taxon>Sordariomycetidae</taxon>
        <taxon>Sordariales</taxon>
        <taxon>Podosporaceae</taxon>
        <taxon>Podospora</taxon>
    </lineage>
</organism>
<gene>
    <name evidence="2" type="ORF">QBC38DRAFT_460189</name>
</gene>
<evidence type="ECO:0000313" key="3">
    <source>
        <dbReference type="Proteomes" id="UP001301958"/>
    </source>
</evidence>